<reference evidence="3 4" key="2">
    <citation type="journal article" date="2011" name="J. Bacteriol.">
        <title>Genomes of three methylotrophs from a single niche uncover genetic and metabolic divergence of Methylophilaceae.</title>
        <authorList>
            <person name="Lapidus A."/>
            <person name="Clum A."/>
            <person name="Labutti K."/>
            <person name="Kaluzhnaya M.G."/>
            <person name="Lim S."/>
            <person name="Beck D.A."/>
            <person name="Glavina Del Rio T."/>
            <person name="Nolan M."/>
            <person name="Mavromatis K."/>
            <person name="Huntemann M."/>
            <person name="Lucas S."/>
            <person name="Lidstrom M.E."/>
            <person name="Ivanova N."/>
            <person name="Chistoserdova L."/>
        </authorList>
    </citation>
    <scope>NUCLEOTIDE SEQUENCE [LARGE SCALE GENOMIC DNA]</scope>
    <source>
        <strain evidence="3 4">SIP3-4</strain>
    </source>
</reference>
<keyword evidence="2 3" id="KW-0449">Lipoprotein</keyword>
<evidence type="ECO:0000256" key="1">
    <source>
        <dbReference type="ARBA" id="ARBA00007613"/>
    </source>
</evidence>
<dbReference type="GO" id="GO:0015562">
    <property type="term" value="F:efflux transmembrane transporter activity"/>
    <property type="evidence" value="ECO:0007669"/>
    <property type="project" value="InterPro"/>
</dbReference>
<keyword evidence="4" id="KW-1185">Reference proteome</keyword>
<protein>
    <submittedName>
        <fullName evidence="3">RND efflux system, outer membrane lipoprotein, NodT family</fullName>
    </submittedName>
</protein>
<evidence type="ECO:0000256" key="2">
    <source>
        <dbReference type="RuleBase" id="RU362097"/>
    </source>
</evidence>
<dbReference type="Proteomes" id="UP000002743">
    <property type="component" value="Chromosome"/>
</dbReference>
<dbReference type="eggNOG" id="COG1538">
    <property type="taxonomic scope" value="Bacteria"/>
</dbReference>
<dbReference type="PANTHER" id="PTHR30203">
    <property type="entry name" value="OUTER MEMBRANE CATION EFFLUX PROTEIN"/>
    <property type="match status" value="1"/>
</dbReference>
<dbReference type="GO" id="GO:0005886">
    <property type="term" value="C:plasma membrane"/>
    <property type="evidence" value="ECO:0007669"/>
    <property type="project" value="UniProtKB-SubCell"/>
</dbReference>
<dbReference type="InterPro" id="IPR010131">
    <property type="entry name" value="MdtP/NodT-like"/>
</dbReference>
<dbReference type="KEGG" id="mei:Msip34_0428"/>
<organism evidence="3 4">
    <name type="scientific">Methylovorus glucosotrophus (strain SIP3-4)</name>
    <dbReference type="NCBI Taxonomy" id="582744"/>
    <lineage>
        <taxon>Bacteria</taxon>
        <taxon>Pseudomonadati</taxon>
        <taxon>Pseudomonadota</taxon>
        <taxon>Betaproteobacteria</taxon>
        <taxon>Nitrosomonadales</taxon>
        <taxon>Methylophilaceae</taxon>
        <taxon>Methylovorus</taxon>
    </lineage>
</organism>
<dbReference type="Gene3D" id="1.20.1600.10">
    <property type="entry name" value="Outer membrane efflux proteins (OEP)"/>
    <property type="match status" value="1"/>
</dbReference>
<dbReference type="PANTHER" id="PTHR30203:SF33">
    <property type="entry name" value="BLR4455 PROTEIN"/>
    <property type="match status" value="1"/>
</dbReference>
<keyword evidence="2" id="KW-0472">Membrane</keyword>
<dbReference type="Gene3D" id="2.20.200.10">
    <property type="entry name" value="Outer membrane efflux proteins (OEP)"/>
    <property type="match status" value="1"/>
</dbReference>
<sequence length="494" mass="52783">MQFSDLDVPMNAVGAGAARLAGVSNLLAISKRWRLLGGMMSIVAASLSACSSTPPQPLPATSVPDRWQYATGSVAADAVSQQWWQSFGSDELDQLLTRAQRDSFDVQAAAARVEQAVAQARIAGAPLLPELNLGVNASRQDYLDSHRNADGSSHTVALAASYEVDFWGRNRALRDRARYQLQSSRHDLDTVQLTLTSGVARLYLQVLGLAERLSIAELNVANASRVLEVVEARYRAGAATALEVAQQRGLLASQQRTLETLRQQLADGKTALAVLIGLPPAELVISGPGLQGVQTPQITPGLPAQLLVRRPDIARAEAALAAADANTIAARAAMLPRVQLTGSLGLGGEQWSDMLAHPIYSVAAALTAPVFNAGRLAAGRDLALAQRTELLQNYRAAIVAAFGDVETALNAMQAIEQQRRWQSEELAQAERAFRLAETRYRAGADTLLTMLDAQRTWYSAQDQAVQLTLANLQGRVALFKALGGGWQLTPASAS</sequence>
<reference evidence="4" key="1">
    <citation type="submission" date="2009-07" db="EMBL/GenBank/DDBJ databases">
        <title>Complete sequence of chromosome of Methylovorus sp. SIP3-4.</title>
        <authorList>
            <person name="Lucas S."/>
            <person name="Copeland A."/>
            <person name="Lapidus A."/>
            <person name="Glavina del Rio T."/>
            <person name="Tice H."/>
            <person name="Bruce D."/>
            <person name="Goodwin L."/>
            <person name="Pitluck S."/>
            <person name="Clum A."/>
            <person name="Larimer F."/>
            <person name="Land M."/>
            <person name="Hauser L."/>
            <person name="Kyrpides N."/>
            <person name="Mikhailova N."/>
            <person name="Kayluzhnaya M."/>
            <person name="Chistoserdova L."/>
        </authorList>
    </citation>
    <scope>NUCLEOTIDE SEQUENCE [LARGE SCALE GENOMIC DNA]</scope>
    <source>
        <strain evidence="4">SIP3-4</strain>
    </source>
</reference>
<gene>
    <name evidence="3" type="ordered locus">Msip34_0428</name>
</gene>
<evidence type="ECO:0000313" key="4">
    <source>
        <dbReference type="Proteomes" id="UP000002743"/>
    </source>
</evidence>
<comment type="subcellular location">
    <subcellularLocation>
        <location evidence="2">Cell membrane</location>
        <topology evidence="2">Lipid-anchor</topology>
    </subcellularLocation>
</comment>
<proteinExistence type="inferred from homology"/>
<accession>C6X956</accession>
<keyword evidence="2" id="KW-0812">Transmembrane</keyword>
<dbReference type="AlphaFoldDB" id="C6X956"/>
<dbReference type="EMBL" id="CP001674">
    <property type="protein sequence ID" value="ACT49676.1"/>
    <property type="molecule type" value="Genomic_DNA"/>
</dbReference>
<dbReference type="Pfam" id="PF02321">
    <property type="entry name" value="OEP"/>
    <property type="match status" value="2"/>
</dbReference>
<name>C6X956_METGS</name>
<dbReference type="NCBIfam" id="TIGR01845">
    <property type="entry name" value="outer_NodT"/>
    <property type="match status" value="1"/>
</dbReference>
<keyword evidence="2" id="KW-0564">Palmitate</keyword>
<evidence type="ECO:0000313" key="3">
    <source>
        <dbReference type="EMBL" id="ACT49676.1"/>
    </source>
</evidence>
<comment type="similarity">
    <text evidence="1 2">Belongs to the outer membrane factor (OMF) (TC 1.B.17) family.</text>
</comment>
<keyword evidence="2" id="KW-1134">Transmembrane beta strand</keyword>
<dbReference type="HOGENOM" id="CLU_012817_13_1_4"/>
<dbReference type="SUPFAM" id="SSF56954">
    <property type="entry name" value="Outer membrane efflux proteins (OEP)"/>
    <property type="match status" value="1"/>
</dbReference>
<dbReference type="InterPro" id="IPR003423">
    <property type="entry name" value="OMP_efflux"/>
</dbReference>
<dbReference type="STRING" id="582744.Msip34_0428"/>